<evidence type="ECO:0000256" key="12">
    <source>
        <dbReference type="PROSITE-ProRule" id="PRU00221"/>
    </source>
</evidence>
<sequence>MTTATKRAWKLQEFVAHGASVNCLSIGRKSGRVMVTGGQDKKVNLWAVGKTNCIMSLTGHTTPVECVKFCHTEEMVCAGSMSGALKIWDLEAAKIIRTLTGHKANVRCVDFHPYGDFVASGSMDTTVKLWDTRRKGCIYTYKGHNKCINSLKFSPDGRWIASGSEDGSVKLWDLPAGKMLAEFHDHCGPVNDVDFHPNEFLLASGGSDRTVKFWDLESLQLVSSTEGDSGVVRCIYFNPDGACLYTGADDLLKVYSWEPTKTYDTLVMGWSRLADISVAQNQLIAGTFSVTNVSVYVVDLKRVQPFGNTPSTNSLPQDNQALPQGNPFRIGSNTRRSFSRNDKDSRDLHAMKMKPLEDETAYIVEGERGDADIKDIQDYNEIFHPAREYSVKPICTETQPRKVVRFCGSGSCILPKPTRSTVKGVQQMSATSTVSSLSATYTVRSRGTLVGSGALLPQEPAQSVTAAVPGYSSVGVVPINLPPSLPARSTSSLHTSSVISTTSSTNLVKPMEKATAMVRTSSQIIESSTVSIVKPVMSVPPDSKEVAHFPQKAVVHPEQKTVIDFVPAQRDTPAGLDLDEFLPRHLQENHNSGFPMQPEMPEAEAIATIMEQHKTIMTVVHHRLKNIKLVLAHWSTKEPKAAIDTALSMNDLSVIVDIFSVIAIRPQIWNLNMCQMTLPAIYDLLQSKYESYMSVGCLCLRVILKHFGPTIKTNITAPPGVGVDISREERYNKCMSCYNQLLSIRAFLLKRQTMQGKLGHSFRELHILMQCLE</sequence>
<comment type="similarity">
    <text evidence="11">Belongs to the WD repeat KATNB1 family.</text>
</comment>
<evidence type="ECO:0000256" key="13">
    <source>
        <dbReference type="SAM" id="MobiDB-lite"/>
    </source>
</evidence>
<dbReference type="HAMAP" id="MF_03022">
    <property type="entry name" value="Katanin_p80_B1"/>
    <property type="match status" value="1"/>
</dbReference>
<dbReference type="GO" id="GO:0051013">
    <property type="term" value="P:microtubule severing"/>
    <property type="evidence" value="ECO:0007669"/>
    <property type="project" value="UniProtKB-UniRule"/>
</dbReference>
<reference evidence="15" key="1">
    <citation type="submission" date="2018-03" db="EMBL/GenBank/DDBJ databases">
        <title>The relapsing fever spirochete Borrelia turicatae persists in the highly oxidative environment of its soft-bodied tick vector.</title>
        <authorList>
            <person name="Bourret T.J."/>
            <person name="Boyle W.K."/>
            <person name="Valenzuela J.G."/>
            <person name="Oliveira F."/>
            <person name="Lopez J.E."/>
        </authorList>
    </citation>
    <scope>NUCLEOTIDE SEQUENCE</scope>
    <source>
        <strain evidence="15">Kansas strain/isolate</strain>
        <tissue evidence="15">Salivary glands</tissue>
    </source>
</reference>
<dbReference type="InterPro" id="IPR001680">
    <property type="entry name" value="WD40_rpt"/>
</dbReference>
<dbReference type="PANTHER" id="PTHR19845">
    <property type="entry name" value="KATANIN P80 SUBUNIT"/>
    <property type="match status" value="1"/>
</dbReference>
<evidence type="ECO:0000256" key="11">
    <source>
        <dbReference type="HAMAP-Rule" id="MF_03022"/>
    </source>
</evidence>
<dbReference type="InterPro" id="IPR019775">
    <property type="entry name" value="WD40_repeat_CS"/>
</dbReference>
<keyword evidence="5 11" id="KW-0493">Microtubule</keyword>
<evidence type="ECO:0000256" key="4">
    <source>
        <dbReference type="ARBA" id="ARBA00022618"/>
    </source>
</evidence>
<feature type="repeat" description="WD" evidence="12">
    <location>
        <begin position="99"/>
        <end position="140"/>
    </location>
</feature>
<dbReference type="CDD" id="cd00200">
    <property type="entry name" value="WD40"/>
    <property type="match status" value="1"/>
</dbReference>
<dbReference type="PROSITE" id="PS50082">
    <property type="entry name" value="WD_REPEATS_2"/>
    <property type="match status" value="5"/>
</dbReference>
<keyword evidence="4 11" id="KW-0132">Cell division</keyword>
<dbReference type="SMART" id="SM00320">
    <property type="entry name" value="WD40"/>
    <property type="match status" value="6"/>
</dbReference>
<dbReference type="GO" id="GO:0005737">
    <property type="term" value="C:cytoplasm"/>
    <property type="evidence" value="ECO:0007669"/>
    <property type="project" value="UniProtKB-SubCell"/>
</dbReference>
<keyword evidence="8 11" id="KW-0206">Cytoskeleton</keyword>
<evidence type="ECO:0000256" key="2">
    <source>
        <dbReference type="ARBA" id="ARBA00022490"/>
    </source>
</evidence>
<feature type="region of interest" description="Disordered" evidence="13">
    <location>
        <begin position="308"/>
        <end position="348"/>
    </location>
</feature>
<gene>
    <name evidence="11" type="primary">KATNB1</name>
</gene>
<comment type="subunit">
    <text evidence="11">Interacts with KATNA1. This interaction enhances the microtubule binding and severing activity of KATNA1 and also targets this activity to the centrosome.</text>
</comment>
<dbReference type="InterPro" id="IPR020472">
    <property type="entry name" value="WD40_PAC1"/>
</dbReference>
<evidence type="ECO:0000256" key="10">
    <source>
        <dbReference type="ARBA" id="ARBA00057470"/>
    </source>
</evidence>
<feature type="compositionally biased region" description="Polar residues" evidence="13">
    <location>
        <begin position="308"/>
        <end position="323"/>
    </location>
</feature>
<dbReference type="InterPro" id="IPR028021">
    <property type="entry name" value="Katanin_C-terminal"/>
</dbReference>
<dbReference type="InterPro" id="IPR026962">
    <property type="entry name" value="KTNB1"/>
</dbReference>
<evidence type="ECO:0000256" key="6">
    <source>
        <dbReference type="ARBA" id="ARBA00022737"/>
    </source>
</evidence>
<dbReference type="PROSITE" id="PS50294">
    <property type="entry name" value="WD_REPEATS_REGION"/>
    <property type="match status" value="4"/>
</dbReference>
<feature type="repeat" description="WD" evidence="12">
    <location>
        <begin position="183"/>
        <end position="224"/>
    </location>
</feature>
<dbReference type="InterPro" id="IPR015943">
    <property type="entry name" value="WD40/YVTN_repeat-like_dom_sf"/>
</dbReference>
<dbReference type="GO" id="GO:0005813">
    <property type="term" value="C:centrosome"/>
    <property type="evidence" value="ECO:0007669"/>
    <property type="project" value="UniProtKB-SubCell"/>
</dbReference>
<dbReference type="GO" id="GO:0000922">
    <property type="term" value="C:spindle pole"/>
    <property type="evidence" value="ECO:0007669"/>
    <property type="project" value="UniProtKB-SubCell"/>
</dbReference>
<dbReference type="GO" id="GO:0007019">
    <property type="term" value="P:microtubule depolymerization"/>
    <property type="evidence" value="ECO:0007669"/>
    <property type="project" value="TreeGrafter"/>
</dbReference>
<comment type="subcellular location">
    <subcellularLocation>
        <location evidence="1 11">Cytoplasm</location>
        <location evidence="1 11">Cytoskeleton</location>
        <location evidence="1 11">Spindle</location>
    </subcellularLocation>
    <subcellularLocation>
        <location evidence="11">Cytoplasm</location>
    </subcellularLocation>
    <subcellularLocation>
        <location evidence="11">Cytoplasm</location>
        <location evidence="11">Cytoskeleton</location>
        <location evidence="11">Microtubule organizing center</location>
        <location evidence="11">Centrosome</location>
    </subcellularLocation>
    <subcellularLocation>
        <location evidence="11">Cytoplasm</location>
        <location evidence="11">Cytoskeleton</location>
        <location evidence="11">Spindle pole</location>
    </subcellularLocation>
    <subcellularLocation>
        <location evidence="11">Cytoplasm</location>
        <location evidence="11">Cytoskeleton</location>
    </subcellularLocation>
    <text evidence="11">Predominantly cytoplasmic. Localized to the interphase centrosome and mitotic spindle poles.</text>
</comment>
<name>A0A2R5LBN5_9ACAR</name>
<evidence type="ECO:0000313" key="15">
    <source>
        <dbReference type="EMBL" id="MBY06934.1"/>
    </source>
</evidence>
<dbReference type="AlphaFoldDB" id="A0A2R5LBN5"/>
<proteinExistence type="inferred from homology"/>
<dbReference type="FunFam" id="2.130.10.10:FF:000846">
    <property type="entry name" value="Katanin p80 WD40 repeat-containing subunit B1 homolog"/>
    <property type="match status" value="1"/>
</dbReference>
<dbReference type="GO" id="GO:0005874">
    <property type="term" value="C:microtubule"/>
    <property type="evidence" value="ECO:0007669"/>
    <property type="project" value="UniProtKB-KW"/>
</dbReference>
<comment type="function">
    <text evidence="10 11">Participates in a complex which severs microtubules in an ATP-dependent manner. May act to target the enzymatic subunit of this complex to sites of action such as the centrosome. Microtubule severing may promote rapid reorganization of cellular microtubule arrays and the release of microtubules from the centrosome following nucleation.</text>
</comment>
<feature type="repeat" description="WD" evidence="12">
    <location>
        <begin position="141"/>
        <end position="182"/>
    </location>
</feature>
<accession>A0A2R5LBN5</accession>
<dbReference type="Pfam" id="PF00400">
    <property type="entry name" value="WD40"/>
    <property type="match status" value="6"/>
</dbReference>
<evidence type="ECO:0000256" key="9">
    <source>
        <dbReference type="ARBA" id="ARBA00023306"/>
    </source>
</evidence>
<dbReference type="PRINTS" id="PR00320">
    <property type="entry name" value="GPROTEINBRPT"/>
</dbReference>
<evidence type="ECO:0000256" key="5">
    <source>
        <dbReference type="ARBA" id="ARBA00022701"/>
    </source>
</evidence>
<keyword evidence="9 11" id="KW-0131">Cell cycle</keyword>
<evidence type="ECO:0000256" key="3">
    <source>
        <dbReference type="ARBA" id="ARBA00022574"/>
    </source>
</evidence>
<dbReference type="SUPFAM" id="SSF50978">
    <property type="entry name" value="WD40 repeat-like"/>
    <property type="match status" value="1"/>
</dbReference>
<dbReference type="GO" id="GO:0051301">
    <property type="term" value="P:cell division"/>
    <property type="evidence" value="ECO:0007669"/>
    <property type="project" value="UniProtKB-KW"/>
</dbReference>
<feature type="compositionally biased region" description="Basic and acidic residues" evidence="13">
    <location>
        <begin position="339"/>
        <end position="348"/>
    </location>
</feature>
<feature type="repeat" description="WD" evidence="12">
    <location>
        <begin position="57"/>
        <end position="98"/>
    </location>
</feature>
<dbReference type="PANTHER" id="PTHR19845:SF0">
    <property type="entry name" value="KATANIN P80 WD40 REPEAT-CONTAINING SUBUNIT B1"/>
    <property type="match status" value="1"/>
</dbReference>
<evidence type="ECO:0000256" key="1">
    <source>
        <dbReference type="ARBA" id="ARBA00004186"/>
    </source>
</evidence>
<dbReference type="EMBL" id="GGLE01002808">
    <property type="protein sequence ID" value="MBY06934.1"/>
    <property type="molecule type" value="Transcribed_RNA"/>
</dbReference>
<keyword evidence="3 12" id="KW-0853">WD repeat</keyword>
<keyword evidence="7 11" id="KW-0498">Mitosis</keyword>
<keyword evidence="2 11" id="KW-0963">Cytoplasm</keyword>
<keyword evidence="6" id="KW-0677">Repeat</keyword>
<dbReference type="Pfam" id="PF13925">
    <property type="entry name" value="Katanin_con80"/>
    <property type="match status" value="1"/>
</dbReference>
<feature type="domain" description="Katanin p80 subunit C-terminal" evidence="14">
    <location>
        <begin position="612"/>
        <end position="769"/>
    </location>
</feature>
<protein>
    <recommendedName>
        <fullName evidence="11">Katanin p80 WD40 repeat-containing subunit B1</fullName>
        <shortName evidence="11">Katanin p80 subunit B1</shortName>
    </recommendedName>
    <alternativeName>
        <fullName evidence="11">p80 katanin</fullName>
    </alternativeName>
</protein>
<evidence type="ECO:0000256" key="8">
    <source>
        <dbReference type="ARBA" id="ARBA00023212"/>
    </source>
</evidence>
<evidence type="ECO:0000259" key="14">
    <source>
        <dbReference type="Pfam" id="PF13925"/>
    </source>
</evidence>
<dbReference type="GO" id="GO:0008352">
    <property type="term" value="C:katanin complex"/>
    <property type="evidence" value="ECO:0007669"/>
    <property type="project" value="InterPro"/>
</dbReference>
<dbReference type="GO" id="GO:0008017">
    <property type="term" value="F:microtubule binding"/>
    <property type="evidence" value="ECO:0007669"/>
    <property type="project" value="UniProtKB-UniRule"/>
</dbReference>
<dbReference type="PROSITE" id="PS00678">
    <property type="entry name" value="WD_REPEATS_1"/>
    <property type="match status" value="3"/>
</dbReference>
<dbReference type="Gene3D" id="2.130.10.10">
    <property type="entry name" value="YVTN repeat-like/Quinoprotein amine dehydrogenase"/>
    <property type="match status" value="2"/>
</dbReference>
<organism evidence="15">
    <name type="scientific">Ornithodoros turicata</name>
    <dbReference type="NCBI Taxonomy" id="34597"/>
    <lineage>
        <taxon>Eukaryota</taxon>
        <taxon>Metazoa</taxon>
        <taxon>Ecdysozoa</taxon>
        <taxon>Arthropoda</taxon>
        <taxon>Chelicerata</taxon>
        <taxon>Arachnida</taxon>
        <taxon>Acari</taxon>
        <taxon>Parasitiformes</taxon>
        <taxon>Ixodida</taxon>
        <taxon>Ixodoidea</taxon>
        <taxon>Argasidae</taxon>
        <taxon>Ornithodorinae</taxon>
        <taxon>Ornithodoros</taxon>
    </lineage>
</organism>
<feature type="repeat" description="WD" evidence="12">
    <location>
        <begin position="14"/>
        <end position="56"/>
    </location>
</feature>
<evidence type="ECO:0000256" key="7">
    <source>
        <dbReference type="ARBA" id="ARBA00022776"/>
    </source>
</evidence>
<dbReference type="InterPro" id="IPR036322">
    <property type="entry name" value="WD40_repeat_dom_sf"/>
</dbReference>